<keyword evidence="1" id="KW-1133">Transmembrane helix</keyword>
<reference evidence="2 3" key="1">
    <citation type="submission" date="2023-07" db="EMBL/GenBank/DDBJ databases">
        <title>Sorghum-associated microbial communities from plants grown in Nebraska, USA.</title>
        <authorList>
            <person name="Schachtman D."/>
        </authorList>
    </citation>
    <scope>NUCLEOTIDE SEQUENCE [LARGE SCALE GENOMIC DNA]</scope>
    <source>
        <strain evidence="2 3">BE198</strain>
    </source>
</reference>
<keyword evidence="1" id="KW-0812">Transmembrane</keyword>
<feature type="transmembrane region" description="Helical" evidence="1">
    <location>
        <begin position="120"/>
        <end position="142"/>
    </location>
</feature>
<proteinExistence type="predicted"/>
<name>A0ABU1W8Y6_9GAMM</name>
<gene>
    <name evidence="2" type="ORF">J2X06_001237</name>
</gene>
<dbReference type="Proteomes" id="UP001251524">
    <property type="component" value="Unassembled WGS sequence"/>
</dbReference>
<keyword evidence="1" id="KW-0472">Membrane</keyword>
<sequence>MRDGDIDYSKYTLLELEEALAGINKHQYPRNYANLRSAYEQLTTTLAETCPQASATEIYAAEREPLLGRKWEKFWDSRPVAGIGGAICIWWAYDLITQPDSCHPGKRLMGVIVNAICESLGHAAAASIPLVLGFISVAYAVFPKRRAGA</sequence>
<protein>
    <submittedName>
        <fullName evidence="2">Uncharacterized protein</fullName>
    </submittedName>
</protein>
<comment type="caution">
    <text evidence="2">The sequence shown here is derived from an EMBL/GenBank/DDBJ whole genome shotgun (WGS) entry which is preliminary data.</text>
</comment>
<evidence type="ECO:0000313" key="3">
    <source>
        <dbReference type="Proteomes" id="UP001251524"/>
    </source>
</evidence>
<dbReference type="EMBL" id="JAVDVY010000001">
    <property type="protein sequence ID" value="MDR7134053.1"/>
    <property type="molecule type" value="Genomic_DNA"/>
</dbReference>
<evidence type="ECO:0000256" key="1">
    <source>
        <dbReference type="SAM" id="Phobius"/>
    </source>
</evidence>
<evidence type="ECO:0000313" key="2">
    <source>
        <dbReference type="EMBL" id="MDR7134053.1"/>
    </source>
</evidence>
<keyword evidence="3" id="KW-1185">Reference proteome</keyword>
<organism evidence="2 3">
    <name type="scientific">Lysobacter niastensis</name>
    <dbReference type="NCBI Taxonomy" id="380629"/>
    <lineage>
        <taxon>Bacteria</taxon>
        <taxon>Pseudomonadati</taxon>
        <taxon>Pseudomonadota</taxon>
        <taxon>Gammaproteobacteria</taxon>
        <taxon>Lysobacterales</taxon>
        <taxon>Lysobacteraceae</taxon>
        <taxon>Lysobacter</taxon>
    </lineage>
</organism>
<accession>A0ABU1W8Y6</accession>